<dbReference type="Proteomes" id="UP001620461">
    <property type="component" value="Unassembled WGS sequence"/>
</dbReference>
<feature type="transmembrane region" description="Helical" evidence="4">
    <location>
        <begin position="253"/>
        <end position="273"/>
    </location>
</feature>
<feature type="transmembrane region" description="Helical" evidence="4">
    <location>
        <begin position="280"/>
        <end position="299"/>
    </location>
</feature>
<feature type="transmembrane region" description="Helical" evidence="4">
    <location>
        <begin position="371"/>
        <end position="390"/>
    </location>
</feature>
<evidence type="ECO:0000256" key="2">
    <source>
        <dbReference type="ARBA" id="ARBA00022989"/>
    </source>
</evidence>
<organism evidence="6 7">
    <name type="scientific">Dyella jejuensis</name>
    <dbReference type="NCBI Taxonomy" id="1432009"/>
    <lineage>
        <taxon>Bacteria</taxon>
        <taxon>Pseudomonadati</taxon>
        <taxon>Pseudomonadota</taxon>
        <taxon>Gammaproteobacteria</taxon>
        <taxon>Lysobacterales</taxon>
        <taxon>Rhodanobacteraceae</taxon>
        <taxon>Dyella</taxon>
    </lineage>
</organism>
<evidence type="ECO:0000256" key="3">
    <source>
        <dbReference type="ARBA" id="ARBA00023136"/>
    </source>
</evidence>
<evidence type="ECO:0000256" key="1">
    <source>
        <dbReference type="ARBA" id="ARBA00022692"/>
    </source>
</evidence>
<evidence type="ECO:0000313" key="6">
    <source>
        <dbReference type="EMBL" id="MFK2900010.1"/>
    </source>
</evidence>
<dbReference type="InterPro" id="IPR036259">
    <property type="entry name" value="MFS_trans_sf"/>
</dbReference>
<evidence type="ECO:0000256" key="4">
    <source>
        <dbReference type="SAM" id="Phobius"/>
    </source>
</evidence>
<dbReference type="Pfam" id="PF07690">
    <property type="entry name" value="MFS_1"/>
    <property type="match status" value="1"/>
</dbReference>
<dbReference type="EMBL" id="JADIKJ010000005">
    <property type="protein sequence ID" value="MFK2900010.1"/>
    <property type="molecule type" value="Genomic_DNA"/>
</dbReference>
<proteinExistence type="predicted"/>
<feature type="transmembrane region" description="Helical" evidence="4">
    <location>
        <begin position="139"/>
        <end position="161"/>
    </location>
</feature>
<sequence>MDLIARPERLPSSTYVLSLCQALNLTAAVVSVTIAALAGEKMAPGPAWATLPYGVQFAAVALLTYPASVFMRRFGRKPGFLCGAMTLIVAGCVGFFAVQQSSFVGLVLAHGLLGVYVSFANFYRFAAVDQLPAPLRPRGVSLVVAGGVLAAFIGPWISLGLGNVDGYAPYSLCYASFAGIGISTIALVGVWRQGRGIEATPVHMEAARKAPVTAAILAAIFTSASAYMVMNLLMVQASLVMDSMGVGFHASTLAIQAHVIAMFLPSLVTGLIIGKFGFRLTLCAGFLLLIATTLLALFGSGGFEAMLIGLILLGIGWNLSYIGGGALLAKYLTEENRHSMQGINDSVIAICATAGAFSPALLQTLIGWKNTNLLCLLLCIIGFVMVWRATKATLT</sequence>
<dbReference type="InterPro" id="IPR011701">
    <property type="entry name" value="MFS"/>
</dbReference>
<feature type="transmembrane region" description="Helical" evidence="4">
    <location>
        <begin position="103"/>
        <end position="127"/>
    </location>
</feature>
<keyword evidence="7" id="KW-1185">Reference proteome</keyword>
<gene>
    <name evidence="6" type="ORF">ISP15_06645</name>
</gene>
<evidence type="ECO:0000259" key="5">
    <source>
        <dbReference type="PROSITE" id="PS50850"/>
    </source>
</evidence>
<feature type="transmembrane region" description="Helical" evidence="4">
    <location>
        <begin position="50"/>
        <end position="71"/>
    </location>
</feature>
<feature type="transmembrane region" description="Helical" evidence="4">
    <location>
        <begin position="347"/>
        <end position="365"/>
    </location>
</feature>
<keyword evidence="1 4" id="KW-0812">Transmembrane</keyword>
<feature type="transmembrane region" description="Helical" evidence="4">
    <location>
        <begin position="305"/>
        <end position="327"/>
    </location>
</feature>
<dbReference type="SUPFAM" id="SSF103473">
    <property type="entry name" value="MFS general substrate transporter"/>
    <property type="match status" value="1"/>
</dbReference>
<feature type="domain" description="Major facilitator superfamily (MFS) profile" evidence="5">
    <location>
        <begin position="211"/>
        <end position="395"/>
    </location>
</feature>
<dbReference type="InterPro" id="IPR020846">
    <property type="entry name" value="MFS_dom"/>
</dbReference>
<dbReference type="PANTHER" id="PTHR23534">
    <property type="entry name" value="MFS PERMEASE"/>
    <property type="match status" value="1"/>
</dbReference>
<dbReference type="Gene3D" id="1.20.1250.20">
    <property type="entry name" value="MFS general substrate transporter like domains"/>
    <property type="match status" value="1"/>
</dbReference>
<accession>A0ABW8JI87</accession>
<name>A0ABW8JI87_9GAMM</name>
<feature type="transmembrane region" description="Helical" evidence="4">
    <location>
        <begin position="212"/>
        <end position="233"/>
    </location>
</feature>
<feature type="transmembrane region" description="Helical" evidence="4">
    <location>
        <begin position="78"/>
        <end position="97"/>
    </location>
</feature>
<feature type="transmembrane region" description="Helical" evidence="4">
    <location>
        <begin position="167"/>
        <end position="191"/>
    </location>
</feature>
<keyword evidence="3 4" id="KW-0472">Membrane</keyword>
<keyword evidence="2 4" id="KW-1133">Transmembrane helix</keyword>
<feature type="transmembrane region" description="Helical" evidence="4">
    <location>
        <begin position="12"/>
        <end position="38"/>
    </location>
</feature>
<evidence type="ECO:0000313" key="7">
    <source>
        <dbReference type="Proteomes" id="UP001620461"/>
    </source>
</evidence>
<dbReference type="PROSITE" id="PS50850">
    <property type="entry name" value="MFS"/>
    <property type="match status" value="1"/>
</dbReference>
<protein>
    <submittedName>
        <fullName evidence="6">MFS transporter</fullName>
    </submittedName>
</protein>
<dbReference type="PANTHER" id="PTHR23534:SF1">
    <property type="entry name" value="MAJOR FACILITATOR SUPERFAMILY PROTEIN"/>
    <property type="match status" value="1"/>
</dbReference>
<comment type="caution">
    <text evidence="6">The sequence shown here is derived from an EMBL/GenBank/DDBJ whole genome shotgun (WGS) entry which is preliminary data.</text>
</comment>
<reference evidence="6 7" key="1">
    <citation type="submission" date="2020-10" db="EMBL/GenBank/DDBJ databases">
        <title>Phylogeny of dyella-like bacteria.</title>
        <authorList>
            <person name="Fu J."/>
        </authorList>
    </citation>
    <scope>NUCLEOTIDE SEQUENCE [LARGE SCALE GENOMIC DNA]</scope>
    <source>
        <strain evidence="6 7">JP1</strain>
    </source>
</reference>